<feature type="transmembrane region" description="Helical" evidence="8">
    <location>
        <begin position="701"/>
        <end position="724"/>
    </location>
</feature>
<evidence type="ECO:0000256" key="8">
    <source>
        <dbReference type="SAM" id="Phobius"/>
    </source>
</evidence>
<evidence type="ECO:0000256" key="1">
    <source>
        <dbReference type="ARBA" id="ARBA00004429"/>
    </source>
</evidence>
<dbReference type="RefSeq" id="WP_339089097.1">
    <property type="nucleotide sequence ID" value="NZ_LR743507.1"/>
</dbReference>
<name>A0A679IS76_VARPD</name>
<proteinExistence type="inferred from homology"/>
<feature type="transmembrane region" description="Helical" evidence="8">
    <location>
        <begin position="225"/>
        <end position="245"/>
    </location>
</feature>
<evidence type="ECO:0000256" key="3">
    <source>
        <dbReference type="ARBA" id="ARBA00022475"/>
    </source>
</evidence>
<comment type="subcellular location">
    <subcellularLocation>
        <location evidence="1">Cell inner membrane</location>
        <topology evidence="1">Multi-pass membrane protein</topology>
    </subcellularLocation>
</comment>
<dbReference type="Pfam" id="PF07095">
    <property type="entry name" value="IgaA"/>
    <property type="match status" value="2"/>
</dbReference>
<feature type="transmembrane region" description="Helical" evidence="8">
    <location>
        <begin position="346"/>
        <end position="364"/>
    </location>
</feature>
<reference evidence="9" key="1">
    <citation type="submission" date="2019-12" db="EMBL/GenBank/DDBJ databases">
        <authorList>
            <person name="Cremers G."/>
        </authorList>
    </citation>
    <scope>NUCLEOTIDE SEQUENCE</scope>
    <source>
        <strain evidence="9">Vvax</strain>
    </source>
</reference>
<keyword evidence="6 8" id="KW-1133">Transmembrane helix</keyword>
<evidence type="ECO:0000313" key="9">
    <source>
        <dbReference type="EMBL" id="CAA2101737.1"/>
    </source>
</evidence>
<comment type="similarity">
    <text evidence="2">Belongs to the IgaA family.</text>
</comment>
<feature type="transmembrane region" description="Helical" evidence="8">
    <location>
        <begin position="6"/>
        <end position="25"/>
    </location>
</feature>
<evidence type="ECO:0000256" key="5">
    <source>
        <dbReference type="ARBA" id="ARBA00022692"/>
    </source>
</evidence>
<gene>
    <name evidence="9" type="ORF">VVAX_01399</name>
</gene>
<dbReference type="EMBL" id="LR743507">
    <property type="protein sequence ID" value="CAA2101737.1"/>
    <property type="molecule type" value="Genomic_DNA"/>
</dbReference>
<organism evidence="9">
    <name type="scientific">Variovorax paradoxus</name>
    <dbReference type="NCBI Taxonomy" id="34073"/>
    <lineage>
        <taxon>Bacteria</taxon>
        <taxon>Pseudomonadati</taxon>
        <taxon>Pseudomonadota</taxon>
        <taxon>Betaproteobacteria</taxon>
        <taxon>Burkholderiales</taxon>
        <taxon>Comamonadaceae</taxon>
        <taxon>Variovorax</taxon>
    </lineage>
</organism>
<protein>
    <recommendedName>
        <fullName evidence="10">Intracellular growth attenuator protein igaA</fullName>
    </recommendedName>
</protein>
<keyword evidence="4" id="KW-0997">Cell inner membrane</keyword>
<evidence type="ECO:0000256" key="6">
    <source>
        <dbReference type="ARBA" id="ARBA00022989"/>
    </source>
</evidence>
<keyword evidence="7 8" id="KW-0472">Membrane</keyword>
<accession>A0A679IS76</accession>
<sequence length="749" mass="79263">MDTFVIVLKVGLILYAIYSLIVYASRRSGNRGALKSFRNTPVLRRITDEEKSALQPFLMGQGLAVDDEVRELAGAFVRHGLQAQGSSTEHDTIGDIDVLLPYDALDYIEPHNQALVVLSRKCAVVIRVNGFDLLEGRQRAQRQQAQDRQWKHGAAGALPTLDEIGREADPAARYQRGEVDILGQRTETPEEVASRMGRGGWASALVWLAAFALLWVATWDATRGAQAYLLGAGLIAAAWAAWLFVRRPSATAAARVPQPVNRVRGMLNRIAVVNAGNASVRNVGLFIGDKLSLVLPSHWNDAAKVPHGEVIEAELRTGDFSAVSFGSNWSVADEWRRFRPAYWGRHLLLMLVGLLALGVLALSAPDLRGEAALVAHAVLHHENPRYGSAAQLSGSPPKWGSFAHAEGEARCEIDVNGSTVNGLAVPVIDCGTVRWGGTAPVVPALDIPQSVLALARPDFLRASESGMSAALMAMLRMQMGQAPDPLAAYRARQNTPMMVRGFGRSVALVEAACGESGGLSPEGCGHLQREMVRAIDATVEKDGVDTLVTTWAALAASAKAGGENADLVLSRSQLASVNSFVQQAVDGVVAEKIEAARPAIVPAGGGVLLSSPTLIGDAKRTAGDGEAGPVDDDVAAIEADAAGGSLLERWARLQRHATEAGLKPFVLEGLVTATGGDAAGTTLVRIDPGLDATRTAAAGAYALWALFAAILVLVNGVVFALRLSQSMRRGARLRADVAMRPAPGATGVF</sequence>
<evidence type="ECO:0008006" key="10">
    <source>
        <dbReference type="Google" id="ProtNLM"/>
    </source>
</evidence>
<dbReference type="AlphaFoldDB" id="A0A679IS76"/>
<evidence type="ECO:0000256" key="2">
    <source>
        <dbReference type="ARBA" id="ARBA00009494"/>
    </source>
</evidence>
<evidence type="ECO:0000256" key="4">
    <source>
        <dbReference type="ARBA" id="ARBA00022519"/>
    </source>
</evidence>
<evidence type="ECO:0000256" key="7">
    <source>
        <dbReference type="ARBA" id="ARBA00023136"/>
    </source>
</evidence>
<dbReference type="GO" id="GO:0005886">
    <property type="term" value="C:plasma membrane"/>
    <property type="evidence" value="ECO:0007669"/>
    <property type="project" value="UniProtKB-SubCell"/>
</dbReference>
<keyword evidence="3" id="KW-1003">Cell membrane</keyword>
<keyword evidence="5 8" id="KW-0812">Transmembrane</keyword>
<dbReference type="InterPro" id="IPR010771">
    <property type="entry name" value="IgaA"/>
</dbReference>
<feature type="transmembrane region" description="Helical" evidence="8">
    <location>
        <begin position="201"/>
        <end position="219"/>
    </location>
</feature>